<name>A0A921N0I1_9FIRM</name>
<dbReference type="Proteomes" id="UP000776700">
    <property type="component" value="Unassembled WGS sequence"/>
</dbReference>
<sequence>MNNTVEIKLKGQKYNGRLDMRCLANVQLELKKQGIEMNMQDIFNSIGKQDLNIVLEIAIQSILRCHKQVKRASIEDKMDFSEMENVFSFITKLAETSMPKNEGKQVEE</sequence>
<dbReference type="AlphaFoldDB" id="A0A921N0I1"/>
<accession>A0A921N0I1</accession>
<evidence type="ECO:0000313" key="2">
    <source>
        <dbReference type="Proteomes" id="UP000776700"/>
    </source>
</evidence>
<gene>
    <name evidence="1" type="ORF">K8V90_03290</name>
</gene>
<organism evidence="1 2">
    <name type="scientific">Romboutsia timonensis</name>
    <dbReference type="NCBI Taxonomy" id="1776391"/>
    <lineage>
        <taxon>Bacteria</taxon>
        <taxon>Bacillati</taxon>
        <taxon>Bacillota</taxon>
        <taxon>Clostridia</taxon>
        <taxon>Peptostreptococcales</taxon>
        <taxon>Peptostreptococcaceae</taxon>
        <taxon>Romboutsia</taxon>
    </lineage>
</organism>
<dbReference type="EMBL" id="DYUB01000110">
    <property type="protein sequence ID" value="HJG96109.1"/>
    <property type="molecule type" value="Genomic_DNA"/>
</dbReference>
<protein>
    <submittedName>
        <fullName evidence="1">Uncharacterized protein</fullName>
    </submittedName>
</protein>
<proteinExistence type="predicted"/>
<reference evidence="1" key="2">
    <citation type="submission" date="2021-09" db="EMBL/GenBank/DDBJ databases">
        <authorList>
            <person name="Gilroy R."/>
        </authorList>
    </citation>
    <scope>NUCLEOTIDE SEQUENCE</scope>
    <source>
        <strain evidence="1">1277</strain>
    </source>
</reference>
<evidence type="ECO:0000313" key="1">
    <source>
        <dbReference type="EMBL" id="HJG96109.1"/>
    </source>
</evidence>
<reference evidence="1" key="1">
    <citation type="journal article" date="2021" name="PeerJ">
        <title>Extensive microbial diversity within the chicken gut microbiome revealed by metagenomics and culture.</title>
        <authorList>
            <person name="Gilroy R."/>
            <person name="Ravi A."/>
            <person name="Getino M."/>
            <person name="Pursley I."/>
            <person name="Horton D.L."/>
            <person name="Alikhan N.F."/>
            <person name="Baker D."/>
            <person name="Gharbi K."/>
            <person name="Hall N."/>
            <person name="Watson M."/>
            <person name="Adriaenssens E.M."/>
            <person name="Foster-Nyarko E."/>
            <person name="Jarju S."/>
            <person name="Secka A."/>
            <person name="Antonio M."/>
            <person name="Oren A."/>
            <person name="Chaudhuri R.R."/>
            <person name="La Ragione R."/>
            <person name="Hildebrand F."/>
            <person name="Pallen M.J."/>
        </authorList>
    </citation>
    <scope>NUCLEOTIDE SEQUENCE</scope>
    <source>
        <strain evidence="1">1277</strain>
    </source>
</reference>
<comment type="caution">
    <text evidence="1">The sequence shown here is derived from an EMBL/GenBank/DDBJ whole genome shotgun (WGS) entry which is preliminary data.</text>
</comment>